<accession>A0ABY6K6G7</accession>
<evidence type="ECO:0000313" key="2">
    <source>
        <dbReference type="Proteomes" id="UP001235939"/>
    </source>
</evidence>
<reference evidence="1 2" key="1">
    <citation type="submission" date="2022-01" db="EMBL/GenBank/DDBJ databases">
        <title>A chromosomal length assembly of Cordylochernes scorpioides.</title>
        <authorList>
            <person name="Zeh D."/>
            <person name="Zeh J."/>
        </authorList>
    </citation>
    <scope>NUCLEOTIDE SEQUENCE [LARGE SCALE GENOMIC DNA]</scope>
    <source>
        <strain evidence="1">IN4F17</strain>
        <tissue evidence="1">Whole Body</tissue>
    </source>
</reference>
<name>A0ABY6K6G7_9ARAC</name>
<organism evidence="1 2">
    <name type="scientific">Cordylochernes scorpioides</name>
    <dbReference type="NCBI Taxonomy" id="51811"/>
    <lineage>
        <taxon>Eukaryota</taxon>
        <taxon>Metazoa</taxon>
        <taxon>Ecdysozoa</taxon>
        <taxon>Arthropoda</taxon>
        <taxon>Chelicerata</taxon>
        <taxon>Arachnida</taxon>
        <taxon>Pseudoscorpiones</taxon>
        <taxon>Cheliferoidea</taxon>
        <taxon>Chernetidae</taxon>
        <taxon>Cordylochernes</taxon>
    </lineage>
</organism>
<keyword evidence="2" id="KW-1185">Reference proteome</keyword>
<dbReference type="Proteomes" id="UP001235939">
    <property type="component" value="Chromosome 03"/>
</dbReference>
<proteinExistence type="predicted"/>
<sequence length="90" mass="10406">MAHIHEDSWWSLNVSAPKSGRPPTAVTQEKIELVRFLLIENLIITYQRLEKCVDIGSAAITNIINDHLKYRNIVSKWVPHSLTEPKTWSR</sequence>
<evidence type="ECO:0000313" key="1">
    <source>
        <dbReference type="EMBL" id="UYV64461.1"/>
    </source>
</evidence>
<dbReference type="EMBL" id="CP092865">
    <property type="protein sequence ID" value="UYV64461.1"/>
    <property type="molecule type" value="Genomic_DNA"/>
</dbReference>
<gene>
    <name evidence="1" type="ORF">LAZ67_3000804</name>
</gene>
<evidence type="ECO:0008006" key="3">
    <source>
        <dbReference type="Google" id="ProtNLM"/>
    </source>
</evidence>
<protein>
    <recommendedName>
        <fullName evidence="3">Transposase</fullName>
    </recommendedName>
</protein>